<dbReference type="PANTHER" id="PTHR24252:SF7">
    <property type="entry name" value="HYALIN"/>
    <property type="match status" value="1"/>
</dbReference>
<dbReference type="SUPFAM" id="SSF50494">
    <property type="entry name" value="Trypsin-like serine proteases"/>
    <property type="match status" value="1"/>
</dbReference>
<dbReference type="Pfam" id="PF00089">
    <property type="entry name" value="Trypsin"/>
    <property type="match status" value="1"/>
</dbReference>
<dbReference type="GO" id="GO:0006508">
    <property type="term" value="P:proteolysis"/>
    <property type="evidence" value="ECO:0007669"/>
    <property type="project" value="UniProtKB-KW"/>
</dbReference>
<keyword evidence="5" id="KW-0812">Transmembrane</keyword>
<evidence type="ECO:0000259" key="4">
    <source>
        <dbReference type="PROSITE" id="PS50240"/>
    </source>
</evidence>
<feature type="signal peptide" evidence="3">
    <location>
        <begin position="1"/>
        <end position="20"/>
    </location>
</feature>
<evidence type="ECO:0000256" key="3">
    <source>
        <dbReference type="SAM" id="SignalP"/>
    </source>
</evidence>
<reference evidence="5 6" key="2">
    <citation type="journal article" date="2022" name="Mol. Biol. Evol.">
        <title>Comparative Genomics Reveals Insights into the Divergent Evolution of Astigmatic Mites and Household Pest Adaptations.</title>
        <authorList>
            <person name="Xiong Q."/>
            <person name="Wan A.T."/>
            <person name="Liu X."/>
            <person name="Fung C.S."/>
            <person name="Xiao X."/>
            <person name="Malainual N."/>
            <person name="Hou J."/>
            <person name="Wang L."/>
            <person name="Wang M."/>
            <person name="Yang K.Y."/>
            <person name="Cui Y."/>
            <person name="Leung E.L."/>
            <person name="Nong W."/>
            <person name="Shin S.K."/>
            <person name="Au S.W."/>
            <person name="Jeong K.Y."/>
            <person name="Chew F.T."/>
            <person name="Hui J.H."/>
            <person name="Leung T.F."/>
            <person name="Tungtrongchitr A."/>
            <person name="Zhong N."/>
            <person name="Liu Z."/>
            <person name="Tsui S.K."/>
        </authorList>
    </citation>
    <scope>NUCLEOTIDE SEQUENCE [LARGE SCALE GENOMIC DNA]</scope>
    <source>
        <strain evidence="5">Derp</strain>
    </source>
</reference>
<keyword evidence="2 5" id="KW-0645">Protease</keyword>
<keyword evidence="5" id="KW-0472">Membrane</keyword>
<name>A0ABQ8JEL2_DERPT</name>
<organism evidence="5 6">
    <name type="scientific">Dermatophagoides pteronyssinus</name>
    <name type="common">European house dust mite</name>
    <dbReference type="NCBI Taxonomy" id="6956"/>
    <lineage>
        <taxon>Eukaryota</taxon>
        <taxon>Metazoa</taxon>
        <taxon>Ecdysozoa</taxon>
        <taxon>Arthropoda</taxon>
        <taxon>Chelicerata</taxon>
        <taxon>Arachnida</taxon>
        <taxon>Acari</taxon>
        <taxon>Acariformes</taxon>
        <taxon>Sarcoptiformes</taxon>
        <taxon>Astigmata</taxon>
        <taxon>Psoroptidia</taxon>
        <taxon>Analgoidea</taxon>
        <taxon>Pyroglyphidae</taxon>
        <taxon>Dermatophagoidinae</taxon>
        <taxon>Dermatophagoides</taxon>
    </lineage>
</organism>
<keyword evidence="2" id="KW-0378">Hydrolase</keyword>
<dbReference type="InterPro" id="IPR001254">
    <property type="entry name" value="Trypsin_dom"/>
</dbReference>
<proteinExistence type="predicted"/>
<keyword evidence="3" id="KW-0732">Signal</keyword>
<dbReference type="InterPro" id="IPR018114">
    <property type="entry name" value="TRYPSIN_HIS"/>
</dbReference>
<dbReference type="SMART" id="SM00020">
    <property type="entry name" value="Tryp_SPc"/>
    <property type="match status" value="1"/>
</dbReference>
<dbReference type="InterPro" id="IPR033116">
    <property type="entry name" value="TRYPSIN_SER"/>
</dbReference>
<keyword evidence="2" id="KW-0720">Serine protease</keyword>
<reference evidence="5 6" key="1">
    <citation type="journal article" date="2018" name="J. Allergy Clin. Immunol.">
        <title>High-quality assembly of Dermatophagoides pteronyssinus genome and transcriptome reveals a wide range of novel allergens.</title>
        <authorList>
            <person name="Liu X.Y."/>
            <person name="Yang K.Y."/>
            <person name="Wang M.Q."/>
            <person name="Kwok J.S."/>
            <person name="Zeng X."/>
            <person name="Yang Z."/>
            <person name="Xiao X.J."/>
            <person name="Lau C.P."/>
            <person name="Li Y."/>
            <person name="Huang Z.M."/>
            <person name="Ba J.G."/>
            <person name="Yim A.K."/>
            <person name="Ouyang C.Y."/>
            <person name="Ngai S.M."/>
            <person name="Chan T.F."/>
            <person name="Leung E.L."/>
            <person name="Liu L."/>
            <person name="Liu Z.G."/>
            <person name="Tsui S.K."/>
        </authorList>
    </citation>
    <scope>NUCLEOTIDE SEQUENCE [LARGE SCALE GENOMIC DNA]</scope>
    <source>
        <strain evidence="5">Derp</strain>
    </source>
</reference>
<dbReference type="PROSITE" id="PS00134">
    <property type="entry name" value="TRYPSIN_HIS"/>
    <property type="match status" value="1"/>
</dbReference>
<protein>
    <submittedName>
        <fullName evidence="5">Transmembrane protease serine 11D</fullName>
    </submittedName>
</protein>
<feature type="domain" description="Peptidase S1" evidence="4">
    <location>
        <begin position="320"/>
        <end position="561"/>
    </location>
</feature>
<dbReference type="InterPro" id="IPR043504">
    <property type="entry name" value="Peptidase_S1_PA_chymotrypsin"/>
</dbReference>
<dbReference type="InterPro" id="IPR009003">
    <property type="entry name" value="Peptidase_S1_PA"/>
</dbReference>
<feature type="chain" id="PRO_5045594489" evidence="3">
    <location>
        <begin position="21"/>
        <end position="564"/>
    </location>
</feature>
<dbReference type="CDD" id="cd00190">
    <property type="entry name" value="Tryp_SPc"/>
    <property type="match status" value="1"/>
</dbReference>
<comment type="caution">
    <text evidence="5">The sequence shown here is derived from an EMBL/GenBank/DDBJ whole genome shotgun (WGS) entry which is preliminary data.</text>
</comment>
<evidence type="ECO:0000256" key="2">
    <source>
        <dbReference type="RuleBase" id="RU363034"/>
    </source>
</evidence>
<dbReference type="Gene3D" id="2.40.10.10">
    <property type="entry name" value="Trypsin-like serine proteases"/>
    <property type="match status" value="1"/>
</dbReference>
<dbReference type="PROSITE" id="PS00135">
    <property type="entry name" value="TRYPSIN_SER"/>
    <property type="match status" value="1"/>
</dbReference>
<gene>
    <name evidence="5" type="ORF">DERP_001469</name>
</gene>
<evidence type="ECO:0000256" key="1">
    <source>
        <dbReference type="ARBA" id="ARBA00023157"/>
    </source>
</evidence>
<sequence length="564" mass="63075">MKVISYCIIGLSLILIQIETSRIRVRQGRRQWCRGSRRLEHLRGRCIPHYECVHNRGISIGHCFNNLVVVASCCMLPDSQDDILNFHRQKFFNFKINSEHQNINGTEIQSKHISTVDSDHGNAQGNPHSIGNKTVSTNNLLPSTISTEQINSIKNQTAIICMTTENYADYMGGDGDENVQNPINSTTTAMTATISLDLDSTFNSITNNNNNWSSSLPTTKSMEESIIKSSQTNTHSTLLPIEINQNEFYEIILNRTTTTKGTIDNNYPSNPNQNVFIEDIPLHSSVVSPTPTASFTSTTTRSFSSPKLCGVRPLRPTGRVVGGRNAQFGEWPWQVLIKEKSWLGFFTKSKCGGVLIDYKWILTAAHCQPGMMGSLIVMLGQHELHGTSRQLRPVVKTVRRMIVHRDFDPDTFDNDIALLELDTPFEMQPHIVPICMPNKDEDYVGQFAYVAGWGKLSYGGTIPSVLQTVRLPIIDNSLCQTMFADAGHYKYIRHSFLCAGYTQGGRDTCEGDSGGPLMMKRDDVWTLIGTVSHGIKCAEPNLPGVYMKTWSYLPWISGIIERTL</sequence>
<dbReference type="PANTHER" id="PTHR24252">
    <property type="entry name" value="ACROSIN-RELATED"/>
    <property type="match status" value="1"/>
</dbReference>
<dbReference type="PROSITE" id="PS50240">
    <property type="entry name" value="TRYPSIN_DOM"/>
    <property type="match status" value="1"/>
</dbReference>
<dbReference type="Proteomes" id="UP000887458">
    <property type="component" value="Unassembled WGS sequence"/>
</dbReference>
<dbReference type="GO" id="GO:0008233">
    <property type="term" value="F:peptidase activity"/>
    <property type="evidence" value="ECO:0007669"/>
    <property type="project" value="UniProtKB-KW"/>
</dbReference>
<dbReference type="PRINTS" id="PR00722">
    <property type="entry name" value="CHYMOTRYPSIN"/>
</dbReference>
<dbReference type="InterPro" id="IPR001314">
    <property type="entry name" value="Peptidase_S1A"/>
</dbReference>
<keyword evidence="1" id="KW-1015">Disulfide bond</keyword>
<accession>A0ABQ8JEL2</accession>
<evidence type="ECO:0000313" key="5">
    <source>
        <dbReference type="EMBL" id="KAH9421028.1"/>
    </source>
</evidence>
<evidence type="ECO:0000313" key="6">
    <source>
        <dbReference type="Proteomes" id="UP000887458"/>
    </source>
</evidence>
<keyword evidence="6" id="KW-1185">Reference proteome</keyword>
<dbReference type="EMBL" id="NJHN03000047">
    <property type="protein sequence ID" value="KAH9421028.1"/>
    <property type="molecule type" value="Genomic_DNA"/>
</dbReference>